<evidence type="ECO:0000256" key="1">
    <source>
        <dbReference type="SAM" id="MobiDB-lite"/>
    </source>
</evidence>
<feature type="region of interest" description="Disordered" evidence="1">
    <location>
        <begin position="131"/>
        <end position="154"/>
    </location>
</feature>
<feature type="compositionally biased region" description="Low complexity" evidence="1">
    <location>
        <begin position="343"/>
        <end position="355"/>
    </location>
</feature>
<name>A0ABR3PJT7_9PEZI</name>
<dbReference type="Proteomes" id="UP001562354">
    <property type="component" value="Unassembled WGS sequence"/>
</dbReference>
<keyword evidence="4" id="KW-1185">Reference proteome</keyword>
<evidence type="ECO:0000313" key="4">
    <source>
        <dbReference type="Proteomes" id="UP001562354"/>
    </source>
</evidence>
<feature type="region of interest" description="Disordered" evidence="1">
    <location>
        <begin position="247"/>
        <end position="355"/>
    </location>
</feature>
<feature type="compositionally biased region" description="Low complexity" evidence="1">
    <location>
        <begin position="383"/>
        <end position="401"/>
    </location>
</feature>
<gene>
    <name evidence="3" type="ORF">AAFC00_005110</name>
</gene>
<dbReference type="InterPro" id="IPR041260">
    <property type="entry name" value="Sld7_C"/>
</dbReference>
<comment type="caution">
    <text evidence="3">The sequence shown here is derived from an EMBL/GenBank/DDBJ whole genome shotgun (WGS) entry which is preliminary data.</text>
</comment>
<sequence length="558" mass="59622">MEVWKGDLIISSNHSVTDIHFSTPETSKPSGSLLPPGSQLRFLAFVDPSRIPLAVIHGPVIDVWTQNESTEDWFSKTFFDSAGTDEDAEWWHTAGPESPLGVLAAVINPIDVSLSLKQPRITEVLFVASSNASPLSCPPTPPRSSQGARDAGDGTTSFRLHALTLSSDLLYKRLEQIPIATPRSPSAIDDGPTDNATAISATYLPDSFSSVENNQKANAKLSTSATSTSLKRKSINDTFTEADALRKRMRSTPGESVQAASATGPSMPSLRELTSHALESRSASYPSTRPFTSSHGGTVPMQTRPLSRSSSVNRPTTSLSKSSVASTTQAEPSKRSGLARVQSVPAALESSKSSSLLNADIETKNKDLVSRLVMAGMRLYGLSQSKSKKSQQQQLQQLQQKPPQPSPGNPNHTIASSSLPAATTTLQPQDPQQSRKDEEYKLIYHTTYKGALFALRAHLSSQPLQHPHTTELVRQVVDKLLAIYCHDPLASAAIDDDGGGGQERSARKAFVTPREEDGSPFAGATVLDPKGKGAGAAGEGDLDVFTPSLRKRGQAPVG</sequence>
<feature type="compositionally biased region" description="Basic residues" evidence="1">
    <location>
        <begin position="549"/>
        <end position="558"/>
    </location>
</feature>
<dbReference type="Pfam" id="PF18596">
    <property type="entry name" value="Sld7_C"/>
    <property type="match status" value="1"/>
</dbReference>
<protein>
    <recommendedName>
        <fullName evidence="2">Sld7 C-terminal domain-containing protein</fullName>
    </recommendedName>
</protein>
<dbReference type="GeneID" id="95978810"/>
<organism evidence="3 4">
    <name type="scientific">Neodothiora populina</name>
    <dbReference type="NCBI Taxonomy" id="2781224"/>
    <lineage>
        <taxon>Eukaryota</taxon>
        <taxon>Fungi</taxon>
        <taxon>Dikarya</taxon>
        <taxon>Ascomycota</taxon>
        <taxon>Pezizomycotina</taxon>
        <taxon>Dothideomycetes</taxon>
        <taxon>Dothideomycetidae</taxon>
        <taxon>Dothideales</taxon>
        <taxon>Dothioraceae</taxon>
        <taxon>Neodothiora</taxon>
    </lineage>
</organism>
<feature type="region of interest" description="Disordered" evidence="1">
    <location>
        <begin position="492"/>
        <end position="558"/>
    </location>
</feature>
<evidence type="ECO:0000259" key="2">
    <source>
        <dbReference type="Pfam" id="PF18596"/>
    </source>
</evidence>
<accession>A0ABR3PJT7</accession>
<dbReference type="RefSeq" id="XP_069202676.1">
    <property type="nucleotide sequence ID" value="XM_069344852.1"/>
</dbReference>
<reference evidence="3 4" key="1">
    <citation type="submission" date="2024-07" db="EMBL/GenBank/DDBJ databases">
        <title>Draft sequence of the Neodothiora populina.</title>
        <authorList>
            <person name="Drown D.D."/>
            <person name="Schuette U.S."/>
            <person name="Buechlein A.B."/>
            <person name="Rusch D.R."/>
            <person name="Winton L.W."/>
            <person name="Adams G.A."/>
        </authorList>
    </citation>
    <scope>NUCLEOTIDE SEQUENCE [LARGE SCALE GENOMIC DNA]</scope>
    <source>
        <strain evidence="3 4">CPC 39397</strain>
    </source>
</reference>
<feature type="domain" description="Sld7 C-terminal" evidence="2">
    <location>
        <begin position="362"/>
        <end position="485"/>
    </location>
</feature>
<proteinExistence type="predicted"/>
<feature type="compositionally biased region" description="Polar residues" evidence="1">
    <location>
        <begin position="281"/>
        <end position="331"/>
    </location>
</feature>
<evidence type="ECO:0000313" key="3">
    <source>
        <dbReference type="EMBL" id="KAL1306403.1"/>
    </source>
</evidence>
<feature type="compositionally biased region" description="Polar residues" evidence="1">
    <location>
        <begin position="253"/>
        <end position="266"/>
    </location>
</feature>
<dbReference type="EMBL" id="JBFMKM010000004">
    <property type="protein sequence ID" value="KAL1306403.1"/>
    <property type="molecule type" value="Genomic_DNA"/>
</dbReference>
<feature type="region of interest" description="Disordered" evidence="1">
    <location>
        <begin position="383"/>
        <end position="416"/>
    </location>
</feature>